<dbReference type="PROSITE" id="PS50110">
    <property type="entry name" value="RESPONSE_REGULATORY"/>
    <property type="match status" value="1"/>
</dbReference>
<evidence type="ECO:0000259" key="3">
    <source>
        <dbReference type="PROSITE" id="PS50109"/>
    </source>
</evidence>
<evidence type="ECO:0000313" key="6">
    <source>
        <dbReference type="Proteomes" id="UP000276588"/>
    </source>
</evidence>
<dbReference type="OrthoDB" id="3369at2157"/>
<dbReference type="Gene3D" id="3.40.50.2300">
    <property type="match status" value="1"/>
</dbReference>
<dbReference type="SMART" id="SM00448">
    <property type="entry name" value="REC"/>
    <property type="match status" value="1"/>
</dbReference>
<dbReference type="InterPro" id="IPR005467">
    <property type="entry name" value="His_kinase_dom"/>
</dbReference>
<dbReference type="PANTHER" id="PTHR43547">
    <property type="entry name" value="TWO-COMPONENT HISTIDINE KINASE"/>
    <property type="match status" value="1"/>
</dbReference>
<dbReference type="AlphaFoldDB" id="A0A3A6PV61"/>
<reference evidence="5 6" key="1">
    <citation type="submission" date="2018-06" db="EMBL/GenBank/DDBJ databases">
        <title>Halonotius sp. F13-13 a new haloarchaeeon isolated from a solar saltern from Isla Cristina, Huelva, Spain.</title>
        <authorList>
            <person name="Duran-Viseras A."/>
            <person name="Sanchez-Porro C."/>
            <person name="Ventosa A."/>
        </authorList>
    </citation>
    <scope>NUCLEOTIDE SEQUENCE [LARGE SCALE GENOMIC DNA]</scope>
    <source>
        <strain evidence="5 6">F13-13</strain>
    </source>
</reference>
<organism evidence="5 6">
    <name type="scientific">Halonotius aquaticus</name>
    <dbReference type="NCBI Taxonomy" id="2216978"/>
    <lineage>
        <taxon>Archaea</taxon>
        <taxon>Methanobacteriati</taxon>
        <taxon>Methanobacteriota</taxon>
        <taxon>Stenosarchaea group</taxon>
        <taxon>Halobacteria</taxon>
        <taxon>Halobacteriales</taxon>
        <taxon>Haloferacaceae</taxon>
        <taxon>Halonotius</taxon>
    </lineage>
</organism>
<dbReference type="InterPro" id="IPR036890">
    <property type="entry name" value="HATPase_C_sf"/>
</dbReference>
<dbReference type="CDD" id="cd00156">
    <property type="entry name" value="REC"/>
    <property type="match status" value="1"/>
</dbReference>
<dbReference type="Pfam" id="PF02518">
    <property type="entry name" value="HATPase_c"/>
    <property type="match status" value="1"/>
</dbReference>
<dbReference type="RefSeq" id="WP_120102523.1">
    <property type="nucleotide sequence ID" value="NZ_QKNY01000008.1"/>
</dbReference>
<dbReference type="SMART" id="SM00387">
    <property type="entry name" value="HATPase_c"/>
    <property type="match status" value="1"/>
</dbReference>
<dbReference type="InterPro" id="IPR001789">
    <property type="entry name" value="Sig_transdc_resp-reg_receiver"/>
</dbReference>
<dbReference type="PRINTS" id="PR00344">
    <property type="entry name" value="BCTRLSENSOR"/>
</dbReference>
<keyword evidence="6" id="KW-1185">Reference proteome</keyword>
<dbReference type="GO" id="GO:0000155">
    <property type="term" value="F:phosphorelay sensor kinase activity"/>
    <property type="evidence" value="ECO:0007669"/>
    <property type="project" value="InterPro"/>
</dbReference>
<dbReference type="SMART" id="SM00388">
    <property type="entry name" value="HisKA"/>
    <property type="match status" value="1"/>
</dbReference>
<dbReference type="CDD" id="cd00082">
    <property type="entry name" value="HisKA"/>
    <property type="match status" value="1"/>
</dbReference>
<dbReference type="InterPro" id="IPR004358">
    <property type="entry name" value="Sig_transdc_His_kin-like_C"/>
</dbReference>
<evidence type="ECO:0000256" key="2">
    <source>
        <dbReference type="PROSITE-ProRule" id="PRU00169"/>
    </source>
</evidence>
<keyword evidence="5" id="KW-0808">Transferase</keyword>
<dbReference type="InterPro" id="IPR003594">
    <property type="entry name" value="HATPase_dom"/>
</dbReference>
<proteinExistence type="predicted"/>
<protein>
    <submittedName>
        <fullName evidence="5">Hybrid sensor histidine kinase/response regulator</fullName>
    </submittedName>
</protein>
<name>A0A3A6PV61_9EURY</name>
<dbReference type="Proteomes" id="UP000276588">
    <property type="component" value="Unassembled WGS sequence"/>
</dbReference>
<dbReference type="EMBL" id="QKNY01000008">
    <property type="protein sequence ID" value="RJX43505.1"/>
    <property type="molecule type" value="Genomic_DNA"/>
</dbReference>
<dbReference type="SUPFAM" id="SSF52172">
    <property type="entry name" value="CheY-like"/>
    <property type="match status" value="1"/>
</dbReference>
<keyword evidence="1 2" id="KW-0597">Phosphoprotein</keyword>
<feature type="modified residue" description="4-aspartylphosphate" evidence="2">
    <location>
        <position position="64"/>
    </location>
</feature>
<keyword evidence="5" id="KW-0418">Kinase</keyword>
<feature type="domain" description="Response regulatory" evidence="4">
    <location>
        <begin position="8"/>
        <end position="129"/>
    </location>
</feature>
<accession>A0A3A6PV61</accession>
<dbReference type="InterPro" id="IPR011006">
    <property type="entry name" value="CheY-like_superfamily"/>
</dbReference>
<comment type="caution">
    <text evidence="5">The sequence shown here is derived from an EMBL/GenBank/DDBJ whole genome shotgun (WGS) entry which is preliminary data.</text>
</comment>
<dbReference type="PROSITE" id="PS50109">
    <property type="entry name" value="HIS_KIN"/>
    <property type="match status" value="1"/>
</dbReference>
<dbReference type="InterPro" id="IPR003661">
    <property type="entry name" value="HisK_dim/P_dom"/>
</dbReference>
<dbReference type="SUPFAM" id="SSF55874">
    <property type="entry name" value="ATPase domain of HSP90 chaperone/DNA topoisomerase II/histidine kinase"/>
    <property type="match status" value="1"/>
</dbReference>
<evidence type="ECO:0000256" key="1">
    <source>
        <dbReference type="ARBA" id="ARBA00022553"/>
    </source>
</evidence>
<evidence type="ECO:0000259" key="4">
    <source>
        <dbReference type="PROSITE" id="PS50110"/>
    </source>
</evidence>
<dbReference type="Gene3D" id="3.30.565.10">
    <property type="entry name" value="Histidine kinase-like ATPase, C-terminal domain"/>
    <property type="match status" value="1"/>
</dbReference>
<dbReference type="Pfam" id="PF00072">
    <property type="entry name" value="Response_reg"/>
    <property type="match status" value="1"/>
</dbReference>
<sequence length="361" mass="39222">MSKQSLTHILLVEDNPADARLIREYITEQSWPNLDADAPTIDHVERLAEAREALTDEVDLVLSDLGLPDSSGVETLDQLLAVGASAPVVVLTGLDDERVGVDAVEHGAQDYLVKDDISPRLLQQTLRYAIRREQQQQELRQRNAELALLNQVVRHDIRNDVAVIVGWGEGLKAHVDSEGEAHLERMLNASEHITNITETIGDFLSVLEGESDPELHPVNLDRILTNEIEKARSAYDDATITVSGDLDSGCEVVATDLLSSVFRNILNNAVSHNDKAEPEITVTVTDDGDSIAVEIADNGPGVPDTQKDEIFGRGEMGLESSGSGIGLYLVDTLVDMYNGSVTLRDNEPTGSVFTVTLDAVS</sequence>
<evidence type="ECO:0000313" key="5">
    <source>
        <dbReference type="EMBL" id="RJX43505.1"/>
    </source>
</evidence>
<feature type="domain" description="Histidine kinase" evidence="3">
    <location>
        <begin position="152"/>
        <end position="361"/>
    </location>
</feature>
<dbReference type="PANTHER" id="PTHR43547:SF2">
    <property type="entry name" value="HYBRID SIGNAL TRANSDUCTION HISTIDINE KINASE C"/>
    <property type="match status" value="1"/>
</dbReference>
<gene>
    <name evidence="5" type="ORF">DM826_06125</name>
</gene>